<name>A0A917JC94_9SPHI</name>
<dbReference type="EMBL" id="BMDO01000009">
    <property type="protein sequence ID" value="GGI51917.1"/>
    <property type="molecule type" value="Genomic_DNA"/>
</dbReference>
<reference evidence="2" key="2">
    <citation type="submission" date="2020-09" db="EMBL/GenBank/DDBJ databases">
        <authorList>
            <person name="Sun Q."/>
            <person name="Sedlacek I."/>
        </authorList>
    </citation>
    <scope>NUCLEOTIDE SEQUENCE</scope>
    <source>
        <strain evidence="2">CCM 8711</strain>
    </source>
</reference>
<dbReference type="Proteomes" id="UP000662074">
    <property type="component" value="Unassembled WGS sequence"/>
</dbReference>
<reference evidence="2" key="1">
    <citation type="journal article" date="2014" name="Int. J. Syst. Evol. Microbiol.">
        <title>Complete genome sequence of Corynebacterium casei LMG S-19264T (=DSM 44701T), isolated from a smear-ripened cheese.</title>
        <authorList>
            <consortium name="US DOE Joint Genome Institute (JGI-PGF)"/>
            <person name="Walter F."/>
            <person name="Albersmeier A."/>
            <person name="Kalinowski J."/>
            <person name="Ruckert C."/>
        </authorList>
    </citation>
    <scope>NUCLEOTIDE SEQUENCE</scope>
    <source>
        <strain evidence="2">CCM 8711</strain>
    </source>
</reference>
<proteinExistence type="predicted"/>
<keyword evidence="1" id="KW-0732">Signal</keyword>
<protein>
    <recommendedName>
        <fullName evidence="4">DUF4468 domain-containing protein</fullName>
    </recommendedName>
</protein>
<evidence type="ECO:0000313" key="2">
    <source>
        <dbReference type="EMBL" id="GGI51917.1"/>
    </source>
</evidence>
<evidence type="ECO:0000313" key="3">
    <source>
        <dbReference type="Proteomes" id="UP000662074"/>
    </source>
</evidence>
<dbReference type="RefSeq" id="WP_188418025.1">
    <property type="nucleotide sequence ID" value="NZ_BMDO01000009.1"/>
</dbReference>
<organism evidence="2 3">
    <name type="scientific">Mucilaginibacter galii</name>
    <dbReference type="NCBI Taxonomy" id="2005073"/>
    <lineage>
        <taxon>Bacteria</taxon>
        <taxon>Pseudomonadati</taxon>
        <taxon>Bacteroidota</taxon>
        <taxon>Sphingobacteriia</taxon>
        <taxon>Sphingobacteriales</taxon>
        <taxon>Sphingobacteriaceae</taxon>
        <taxon>Mucilaginibacter</taxon>
    </lineage>
</organism>
<gene>
    <name evidence="2" type="ORF">GCM10011425_31290</name>
</gene>
<dbReference type="AlphaFoldDB" id="A0A917JC94"/>
<comment type="caution">
    <text evidence="2">The sequence shown here is derived from an EMBL/GenBank/DDBJ whole genome shotgun (WGS) entry which is preliminary data.</text>
</comment>
<keyword evidence="3" id="KW-1185">Reference proteome</keyword>
<evidence type="ECO:0008006" key="4">
    <source>
        <dbReference type="Google" id="ProtNLM"/>
    </source>
</evidence>
<feature type="signal peptide" evidence="1">
    <location>
        <begin position="1"/>
        <end position="25"/>
    </location>
</feature>
<feature type="chain" id="PRO_5037134360" description="DUF4468 domain-containing protein" evidence="1">
    <location>
        <begin position="26"/>
        <end position="150"/>
    </location>
</feature>
<accession>A0A917JC94</accession>
<evidence type="ECO:0000256" key="1">
    <source>
        <dbReference type="SAM" id="SignalP"/>
    </source>
</evidence>
<sequence>MLNQFLIKPALICIVSILGMATVNAQKVANYAIGKYGATNYEHFSFWTKAGKRAEITYTYGKDGKELPVKYLGKASYEGKAAFKIQLPNGSLLYVITSGINLKVQNTTKSYNKLFTWAYEGPVNGMGTFCEACAEDEKEAMKLLNSAYMK</sequence>